<gene>
    <name evidence="2" type="ORF">GBAR_LOCUS23939</name>
</gene>
<keyword evidence="3" id="KW-1185">Reference proteome</keyword>
<protein>
    <submittedName>
        <fullName evidence="2">Uncharacterized protein</fullName>
    </submittedName>
</protein>
<dbReference type="EMBL" id="CASHTH010003306">
    <property type="protein sequence ID" value="CAI8043146.1"/>
    <property type="molecule type" value="Genomic_DNA"/>
</dbReference>
<evidence type="ECO:0000313" key="2">
    <source>
        <dbReference type="EMBL" id="CAI8043146.1"/>
    </source>
</evidence>
<sequence length="148" mass="18100">MQFDGSKQYSCERNQVVKTFLLDGIKEKFSSAHSPRKLRRAVHRYYESRRRLFNDIQPGRLHIARETRKKSRNKTRRKLLYERRKRVLKKEKERERWTAIDFEYMTEESDGEEQVRQHKLPWRSEGSAKSSCEKSRCKDREEREGWGF</sequence>
<comment type="caution">
    <text evidence="2">The sequence shown here is derived from an EMBL/GenBank/DDBJ whole genome shotgun (WGS) entry which is preliminary data.</text>
</comment>
<evidence type="ECO:0000313" key="3">
    <source>
        <dbReference type="Proteomes" id="UP001174909"/>
    </source>
</evidence>
<name>A0AA35TA50_GEOBA</name>
<organism evidence="2 3">
    <name type="scientific">Geodia barretti</name>
    <name type="common">Barrett's horny sponge</name>
    <dbReference type="NCBI Taxonomy" id="519541"/>
    <lineage>
        <taxon>Eukaryota</taxon>
        <taxon>Metazoa</taxon>
        <taxon>Porifera</taxon>
        <taxon>Demospongiae</taxon>
        <taxon>Heteroscleromorpha</taxon>
        <taxon>Tetractinellida</taxon>
        <taxon>Astrophorina</taxon>
        <taxon>Geodiidae</taxon>
        <taxon>Geodia</taxon>
    </lineage>
</organism>
<feature type="region of interest" description="Disordered" evidence="1">
    <location>
        <begin position="107"/>
        <end position="148"/>
    </location>
</feature>
<reference evidence="2" key="1">
    <citation type="submission" date="2023-03" db="EMBL/GenBank/DDBJ databases">
        <authorList>
            <person name="Steffen K."/>
            <person name="Cardenas P."/>
        </authorList>
    </citation>
    <scope>NUCLEOTIDE SEQUENCE</scope>
</reference>
<proteinExistence type="predicted"/>
<feature type="compositionally biased region" description="Basic and acidic residues" evidence="1">
    <location>
        <begin position="131"/>
        <end position="148"/>
    </location>
</feature>
<evidence type="ECO:0000256" key="1">
    <source>
        <dbReference type="SAM" id="MobiDB-lite"/>
    </source>
</evidence>
<dbReference type="AlphaFoldDB" id="A0AA35TA50"/>
<dbReference type="Proteomes" id="UP001174909">
    <property type="component" value="Unassembled WGS sequence"/>
</dbReference>
<accession>A0AA35TA50</accession>